<keyword evidence="1" id="KW-0175">Coiled coil</keyword>
<feature type="coiled-coil region" evidence="1">
    <location>
        <begin position="3"/>
        <end position="37"/>
    </location>
</feature>
<dbReference type="GO" id="GO:0000731">
    <property type="term" value="P:DNA synthesis involved in DNA repair"/>
    <property type="evidence" value="ECO:0007669"/>
    <property type="project" value="TreeGrafter"/>
</dbReference>
<dbReference type="GO" id="GO:0016887">
    <property type="term" value="F:ATP hydrolysis activity"/>
    <property type="evidence" value="ECO:0007669"/>
    <property type="project" value="InterPro"/>
</dbReference>
<evidence type="ECO:0000259" key="2">
    <source>
        <dbReference type="Pfam" id="PF13476"/>
    </source>
</evidence>
<dbReference type="Pfam" id="PF13476">
    <property type="entry name" value="AAA_23"/>
    <property type="match status" value="1"/>
</dbReference>
<dbReference type="PANTHER" id="PTHR32182:SF0">
    <property type="entry name" value="DNA REPLICATION AND REPAIR PROTEIN RECF"/>
    <property type="match status" value="1"/>
</dbReference>
<dbReference type="EMBL" id="CP016616">
    <property type="protein sequence ID" value="ANY78149.1"/>
    <property type="molecule type" value="Genomic_DNA"/>
</dbReference>
<dbReference type="Gene3D" id="3.40.50.300">
    <property type="entry name" value="P-loop containing nucleotide triphosphate hydrolases"/>
    <property type="match status" value="1"/>
</dbReference>
<dbReference type="GO" id="GO:0006302">
    <property type="term" value="P:double-strand break repair"/>
    <property type="evidence" value="ECO:0007669"/>
    <property type="project" value="InterPro"/>
</dbReference>
<gene>
    <name evidence="3" type="ORF">BB934_07790</name>
</gene>
<dbReference type="OrthoDB" id="7069379at2"/>
<protein>
    <submittedName>
        <fullName evidence="3">DNA repair protein</fullName>
    </submittedName>
</protein>
<organism evidence="3">
    <name type="scientific">Microvirga ossetica</name>
    <dbReference type="NCBI Taxonomy" id="1882682"/>
    <lineage>
        <taxon>Bacteria</taxon>
        <taxon>Pseudomonadati</taxon>
        <taxon>Pseudomonadota</taxon>
        <taxon>Alphaproteobacteria</taxon>
        <taxon>Hyphomicrobiales</taxon>
        <taxon>Methylobacteriaceae</taxon>
        <taxon>Microvirga</taxon>
    </lineage>
</organism>
<feature type="domain" description="Rad50/SbcC-type AAA" evidence="2">
    <location>
        <begin position="226"/>
        <end position="288"/>
    </location>
</feature>
<dbReference type="SUPFAM" id="SSF52540">
    <property type="entry name" value="P-loop containing nucleoside triphosphate hydrolases"/>
    <property type="match status" value="1"/>
</dbReference>
<evidence type="ECO:0000256" key="1">
    <source>
        <dbReference type="SAM" id="Coils"/>
    </source>
</evidence>
<dbReference type="RefSeq" id="WP_099509138.1">
    <property type="nucleotide sequence ID" value="NZ_CP016616.1"/>
</dbReference>
<name>A0A1B2EDZ5_9HYPH</name>
<proteinExistence type="predicted"/>
<dbReference type="PANTHER" id="PTHR32182">
    <property type="entry name" value="DNA REPLICATION AND REPAIR PROTEIN RECF"/>
    <property type="match status" value="1"/>
</dbReference>
<accession>A0A1B2EDZ5</accession>
<dbReference type="AlphaFoldDB" id="A0A1B2EDZ5"/>
<sequence length="611" mass="66795">MIVQAVDHAVARAEAALARLEGRRDAVAARIAELTRDVELAKGRLVVKDEVETFIEAVHGSASRRSLSAFETLLTALVQEVLPGEKPVALDLSTERGLASLDVCVRRPDGTLEDVLEDNGGALTNVVGMALRLIAVVKADVARFLALDEADCWIAPDRVSSFYRVLEDGAARLGVQCLAVSHHDLSQFSGTFHIARIAGEPASGVEVQSSDPSAAWDDAQPGLRFIRLVNVQAYQDATLRLSPGVNALIGPNNRGKSTFIRALRAVFYGEARDSLVRAGAKAALVEIGVAGNRILRFTRQPRRSPVNIWSLHEADGAIVEKAGMRYETGGRAVPDWVADLIRIRKVEDLDVHIAHQKFPVFLLGETPSRRSAVLSIGQEAGYIRDMLVIHRERCRRDNDLVRNGERELIALGETLDGLRELDRLKEKLSVARERSKDLKSSAAHLDKLRHGASLLADLGFRLDKAKRRAAITATLPAAERLADLTRMVERSRERERVGRNVIQLSRQLARSHARLAALQDMPQAVPVLDNTAPAQSTLKRIDDLRKAAAIAQSRIATIDEGLIAIRSEMERFIAETGGICPTCGSPVRPETLLDQHAHSSQSTVPSERLTA</sequence>
<reference evidence="3" key="1">
    <citation type="submission" date="2016-07" db="EMBL/GenBank/DDBJ databases">
        <title>Microvirga ossetica sp. nov. a new species of rhizobia isolated from root nodules of the legume species Vicia alpestris Steven originated from North Ossetia region in the Caucasus.</title>
        <authorList>
            <person name="Safronova V.I."/>
            <person name="Kuznetsova I.G."/>
            <person name="Sazanova A.L."/>
            <person name="Belimov A."/>
            <person name="Andronov E."/>
            <person name="Osledkin Y.S."/>
            <person name="Onishchuk O.P."/>
            <person name="Kurchak O.N."/>
            <person name="Shaposhnikov A.I."/>
            <person name="Willems A."/>
            <person name="Tikhonovich I.A."/>
        </authorList>
    </citation>
    <scope>NUCLEOTIDE SEQUENCE [LARGE SCALE GENOMIC DNA]</scope>
    <source>
        <strain evidence="3">V5/3M</strain>
    </source>
</reference>
<dbReference type="KEGG" id="moc:BB934_07790"/>
<dbReference type="InterPro" id="IPR038729">
    <property type="entry name" value="Rad50/SbcC_AAA"/>
</dbReference>
<dbReference type="InterPro" id="IPR027417">
    <property type="entry name" value="P-loop_NTPase"/>
</dbReference>
<evidence type="ECO:0000313" key="3">
    <source>
        <dbReference type="EMBL" id="ANY78149.1"/>
    </source>
</evidence>